<dbReference type="AlphaFoldDB" id="A0A9D9DFM0"/>
<dbReference type="Gene3D" id="1.10.3720.10">
    <property type="entry name" value="MetI-like"/>
    <property type="match status" value="1"/>
</dbReference>
<comment type="caution">
    <text evidence="12">The sequence shown here is derived from an EMBL/GenBank/DDBJ whole genome shotgun (WGS) entry which is preliminary data.</text>
</comment>
<proteinExistence type="inferred from homology"/>
<dbReference type="PANTHER" id="PTHR47314">
    <property type="entry name" value="MALTOSE/MALTODEXTRIN TRANSPORT SYSTEM PERMEASE PROTEIN MALF"/>
    <property type="match status" value="1"/>
</dbReference>
<feature type="transmembrane region" description="Helical" evidence="9">
    <location>
        <begin position="949"/>
        <end position="971"/>
    </location>
</feature>
<keyword evidence="4" id="KW-1003">Cell membrane</keyword>
<keyword evidence="10" id="KW-0175">Coiled coil</keyword>
<dbReference type="EMBL" id="JADINA010000031">
    <property type="protein sequence ID" value="MBO8426618.1"/>
    <property type="molecule type" value="Genomic_DNA"/>
</dbReference>
<feature type="domain" description="ABC transmembrane type-1" evidence="11">
    <location>
        <begin position="741"/>
        <end position="970"/>
    </location>
</feature>
<accession>A0A9D9DFM0</accession>
<name>A0A9D9DFM0_9FIRM</name>
<reference evidence="12" key="1">
    <citation type="submission" date="2020-10" db="EMBL/GenBank/DDBJ databases">
        <authorList>
            <person name="Gilroy R."/>
        </authorList>
    </citation>
    <scope>NUCLEOTIDE SEQUENCE</scope>
    <source>
        <strain evidence="12">17113</strain>
    </source>
</reference>
<evidence type="ECO:0000256" key="10">
    <source>
        <dbReference type="SAM" id="Coils"/>
    </source>
</evidence>
<dbReference type="GO" id="GO:0042956">
    <property type="term" value="P:maltodextrin transmembrane transport"/>
    <property type="evidence" value="ECO:0007669"/>
    <property type="project" value="TreeGrafter"/>
</dbReference>
<keyword evidence="6 9" id="KW-0812">Transmembrane</keyword>
<evidence type="ECO:0000256" key="6">
    <source>
        <dbReference type="ARBA" id="ARBA00022692"/>
    </source>
</evidence>
<feature type="transmembrane region" description="Helical" evidence="9">
    <location>
        <begin position="34"/>
        <end position="55"/>
    </location>
</feature>
<evidence type="ECO:0000256" key="1">
    <source>
        <dbReference type="ARBA" id="ARBA00004651"/>
    </source>
</evidence>
<evidence type="ECO:0000256" key="8">
    <source>
        <dbReference type="ARBA" id="ARBA00023136"/>
    </source>
</evidence>
<dbReference type="PANTHER" id="PTHR47314:SF1">
    <property type="entry name" value="MALTOSE_MALTODEXTRIN TRANSPORT SYSTEM PERMEASE PROTEIN MALF"/>
    <property type="match status" value="1"/>
</dbReference>
<keyword evidence="7 9" id="KW-1133">Transmembrane helix</keyword>
<dbReference type="Pfam" id="PF00528">
    <property type="entry name" value="BPD_transp_1"/>
    <property type="match status" value="1"/>
</dbReference>
<comment type="similarity">
    <text evidence="2">Belongs to the binding-protein-dependent transport system permease family. MalFG subfamily.</text>
</comment>
<comment type="subcellular location">
    <subcellularLocation>
        <location evidence="1 9">Cell membrane</location>
        <topology evidence="1 9">Multi-pass membrane protein</topology>
    </subcellularLocation>
</comment>
<feature type="transmembrane region" description="Helical" evidence="9">
    <location>
        <begin position="673"/>
        <end position="698"/>
    </location>
</feature>
<evidence type="ECO:0000256" key="5">
    <source>
        <dbReference type="ARBA" id="ARBA00022597"/>
    </source>
</evidence>
<dbReference type="Proteomes" id="UP000823634">
    <property type="component" value="Unassembled WGS sequence"/>
</dbReference>
<evidence type="ECO:0000313" key="12">
    <source>
        <dbReference type="EMBL" id="MBO8426618.1"/>
    </source>
</evidence>
<dbReference type="SUPFAM" id="SSF161098">
    <property type="entry name" value="MetI-like"/>
    <property type="match status" value="1"/>
</dbReference>
<feature type="transmembrane region" description="Helical" evidence="9">
    <location>
        <begin position="741"/>
        <end position="764"/>
    </location>
</feature>
<feature type="transmembrane region" description="Helical" evidence="9">
    <location>
        <begin position="169"/>
        <end position="189"/>
    </location>
</feature>
<sequence>MEEKDTQPLLNEGDIQKMQRKDDFLPAYIWVPAAIWRVIKGAVLWVVGFIIDIFISLGKAGIAVYNLVVKGAVALYNGVKSLCHKFRYNDWSGRLSYLLFGVSYFRHGRYVNGALMLLFEVGYIVLFALFGAGSIYSLHNLGDNKTGSAGGFNPETGQFESAKTADNSVLIIVYGVLWIMSLFVFLYIWKKSIDTGYANYRIAKFDDFERRAKMAEPYSNIIDRDIGEHELYAHSKKELKERYADVYEAAYGCINADPEANPGWKMDKAYISYILDNTINYRKKYHKTLTAKNAKARQIEEKIEALKSDSERTARYEQLQSARQLAYDAYAEAKGKVEQASLILESDTPEERSARIKEAKKGLSGLSLKKIMAENKAVGYKQSWDNKVDKLEEKLRVVNTQIDDLRKNNLSFSVLDSVENKTKYGRFNTYYENLTSIDREITFYQLYDELVSDFEKGFNSYTEINAENAKGREKLTESRNEKMEAINKQYDSIEARRQSIIDEGQKEKENLAKAIAAAKEDASLTEAERYEAIKEAKARCAYNLKTVKGKVLALPTKKEVKAAKKEEVVNVNRAYKRDFRGLKVDYTPEEYGTHCAASTLIVDHGFDFAYAYKMVREHILKKRMEQAEVEGKLSELRGKRADYVEAVPTKFDGKPKTVLAQLRSLLDENFHTTLLFLPIVGVLLFTVMPLALSIMVAFTNFNVQTTPPTSGFSWVGWNNFVTLLIGGGTSSSLASGLSRTIVWTFVWAICATFSNYFLGIIFALMINKEGVKFKGFWRFMFMLAVAVPQFISLIAMSLLLKNTGALGQLYFDLTGKALQFAASHVPAEVTRTKIIIILVNIWVGIPYTILQTSGILLNIPRDLYESSKIDGANTVVQFTKITLPYIFFVTGPSLIQTFIGNINNFGVIYFLTGGGYAYDEAVYNRLLGETDLLITYIYKVVTSVNNGNYGLASAIGIIVFVICAFVSIVMYNKTSSASREDQFQ</sequence>
<evidence type="ECO:0000256" key="3">
    <source>
        <dbReference type="ARBA" id="ARBA00022448"/>
    </source>
</evidence>
<gene>
    <name evidence="12" type="ORF">IAC61_04790</name>
</gene>
<dbReference type="GO" id="GO:0015423">
    <property type="term" value="F:ABC-type maltose transporter activity"/>
    <property type="evidence" value="ECO:0007669"/>
    <property type="project" value="TreeGrafter"/>
</dbReference>
<feature type="transmembrane region" description="Helical" evidence="9">
    <location>
        <begin position="834"/>
        <end position="857"/>
    </location>
</feature>
<keyword evidence="5" id="KW-0762">Sugar transport</keyword>
<dbReference type="PROSITE" id="PS50928">
    <property type="entry name" value="ABC_TM1"/>
    <property type="match status" value="1"/>
</dbReference>
<dbReference type="CDD" id="cd06261">
    <property type="entry name" value="TM_PBP2"/>
    <property type="match status" value="1"/>
</dbReference>
<reference evidence="12" key="2">
    <citation type="journal article" date="2021" name="PeerJ">
        <title>Extensive microbial diversity within the chicken gut microbiome revealed by metagenomics and culture.</title>
        <authorList>
            <person name="Gilroy R."/>
            <person name="Ravi A."/>
            <person name="Getino M."/>
            <person name="Pursley I."/>
            <person name="Horton D.L."/>
            <person name="Alikhan N.F."/>
            <person name="Baker D."/>
            <person name="Gharbi K."/>
            <person name="Hall N."/>
            <person name="Watson M."/>
            <person name="Adriaenssens E.M."/>
            <person name="Foster-Nyarko E."/>
            <person name="Jarju S."/>
            <person name="Secka A."/>
            <person name="Antonio M."/>
            <person name="Oren A."/>
            <person name="Chaudhuri R.R."/>
            <person name="La Ragione R."/>
            <person name="Hildebrand F."/>
            <person name="Pallen M.J."/>
        </authorList>
    </citation>
    <scope>NUCLEOTIDE SEQUENCE</scope>
    <source>
        <strain evidence="12">17113</strain>
    </source>
</reference>
<feature type="transmembrane region" description="Helical" evidence="9">
    <location>
        <begin position="114"/>
        <end position="136"/>
    </location>
</feature>
<feature type="coiled-coil region" evidence="10">
    <location>
        <begin position="483"/>
        <end position="528"/>
    </location>
</feature>
<dbReference type="InterPro" id="IPR000515">
    <property type="entry name" value="MetI-like"/>
</dbReference>
<evidence type="ECO:0000256" key="4">
    <source>
        <dbReference type="ARBA" id="ARBA00022475"/>
    </source>
</evidence>
<dbReference type="InterPro" id="IPR035906">
    <property type="entry name" value="MetI-like_sf"/>
</dbReference>
<protein>
    <submittedName>
        <fullName evidence="12">ABC transporter permease subunit</fullName>
    </submittedName>
</protein>
<keyword evidence="3 9" id="KW-0813">Transport</keyword>
<keyword evidence="8 9" id="KW-0472">Membrane</keyword>
<feature type="transmembrane region" description="Helical" evidence="9">
    <location>
        <begin position="776"/>
        <end position="800"/>
    </location>
</feature>
<evidence type="ECO:0000259" key="11">
    <source>
        <dbReference type="PROSITE" id="PS50928"/>
    </source>
</evidence>
<evidence type="ECO:0000313" key="13">
    <source>
        <dbReference type="Proteomes" id="UP000823634"/>
    </source>
</evidence>
<evidence type="ECO:0000256" key="7">
    <source>
        <dbReference type="ARBA" id="ARBA00022989"/>
    </source>
</evidence>
<evidence type="ECO:0000256" key="2">
    <source>
        <dbReference type="ARBA" id="ARBA00009047"/>
    </source>
</evidence>
<feature type="transmembrane region" description="Helical" evidence="9">
    <location>
        <begin position="62"/>
        <end position="79"/>
    </location>
</feature>
<evidence type="ECO:0000256" key="9">
    <source>
        <dbReference type="RuleBase" id="RU363032"/>
    </source>
</evidence>
<organism evidence="12 13">
    <name type="scientific">Candidatus Alloenteromonas pullistercoris</name>
    <dbReference type="NCBI Taxonomy" id="2840785"/>
    <lineage>
        <taxon>Bacteria</taxon>
        <taxon>Bacillati</taxon>
        <taxon>Bacillota</taxon>
        <taxon>Bacillota incertae sedis</taxon>
        <taxon>Candidatus Alloenteromonas</taxon>
    </lineage>
</organism>
<dbReference type="GO" id="GO:1990060">
    <property type="term" value="C:maltose transport complex"/>
    <property type="evidence" value="ECO:0007669"/>
    <property type="project" value="TreeGrafter"/>
</dbReference>
<feature type="coiled-coil region" evidence="10">
    <location>
        <begin position="381"/>
        <end position="408"/>
    </location>
</feature>